<dbReference type="InterPro" id="IPR016181">
    <property type="entry name" value="Acyl_CoA_acyltransferase"/>
</dbReference>
<organism evidence="2 3">
    <name type="scientific">Halobacillus campisalis</name>
    <dbReference type="NCBI Taxonomy" id="435909"/>
    <lineage>
        <taxon>Bacteria</taxon>
        <taxon>Bacillati</taxon>
        <taxon>Bacillota</taxon>
        <taxon>Bacilli</taxon>
        <taxon>Bacillales</taxon>
        <taxon>Bacillaceae</taxon>
        <taxon>Halobacillus</taxon>
    </lineage>
</organism>
<evidence type="ECO:0000313" key="2">
    <source>
        <dbReference type="EMBL" id="MFC7321279.1"/>
    </source>
</evidence>
<protein>
    <submittedName>
        <fullName evidence="2">GNAT family N-acetyltransferase</fullName>
        <ecNumber evidence="2">2.3.1.-</ecNumber>
    </submittedName>
</protein>
<evidence type="ECO:0000313" key="3">
    <source>
        <dbReference type="Proteomes" id="UP001596494"/>
    </source>
</evidence>
<dbReference type="RefSeq" id="WP_289216390.1">
    <property type="nucleotide sequence ID" value="NZ_JAPVRC010000006.1"/>
</dbReference>
<keyword evidence="2" id="KW-0012">Acyltransferase</keyword>
<sequence length="263" mass="30518">MSKDEILNIFHKQLRVDIEPQGFKREKTDYVVRHVSNYNEDGFISSSNINEVNAHEVIRSELKYFNEIGQCFEWKVYSYDQPANLLKILEAEGFEVEDREALMVMEINENHPFLNSSLPSNLREITSVQEIKELIQLAEMVFGESLSELEKRLCRDKQKNPLSLFLYGIYENEELVSAAWMYLENGTSFASFWGGATKQEARGKGYYSSLLKVRAQKAFEHGYRFMTVDALPTSQPILEKNGFDCLAYSYGCQSPKTRYFKDK</sequence>
<dbReference type="EC" id="2.3.1.-" evidence="2"/>
<evidence type="ECO:0000259" key="1">
    <source>
        <dbReference type="PROSITE" id="PS51186"/>
    </source>
</evidence>
<reference evidence="3" key="1">
    <citation type="journal article" date="2019" name="Int. J. Syst. Evol. Microbiol.">
        <title>The Global Catalogue of Microorganisms (GCM) 10K type strain sequencing project: providing services to taxonomists for standard genome sequencing and annotation.</title>
        <authorList>
            <consortium name="The Broad Institute Genomics Platform"/>
            <consortium name="The Broad Institute Genome Sequencing Center for Infectious Disease"/>
            <person name="Wu L."/>
            <person name="Ma J."/>
        </authorList>
    </citation>
    <scope>NUCLEOTIDE SEQUENCE [LARGE SCALE GENOMIC DNA]</scope>
    <source>
        <strain evidence="3">CCUG 73951</strain>
    </source>
</reference>
<dbReference type="EMBL" id="JBHTBY010000008">
    <property type="protein sequence ID" value="MFC7321279.1"/>
    <property type="molecule type" value="Genomic_DNA"/>
</dbReference>
<dbReference type="CDD" id="cd04301">
    <property type="entry name" value="NAT_SF"/>
    <property type="match status" value="1"/>
</dbReference>
<name>A0ABW2K3I0_9BACI</name>
<dbReference type="PROSITE" id="PS51186">
    <property type="entry name" value="GNAT"/>
    <property type="match status" value="1"/>
</dbReference>
<dbReference type="Pfam" id="PF00583">
    <property type="entry name" value="Acetyltransf_1"/>
    <property type="match status" value="1"/>
</dbReference>
<dbReference type="Gene3D" id="3.40.630.30">
    <property type="match status" value="1"/>
</dbReference>
<keyword evidence="3" id="KW-1185">Reference proteome</keyword>
<comment type="caution">
    <text evidence="2">The sequence shown here is derived from an EMBL/GenBank/DDBJ whole genome shotgun (WGS) entry which is preliminary data.</text>
</comment>
<gene>
    <name evidence="2" type="ORF">ACFQMN_10335</name>
</gene>
<dbReference type="Proteomes" id="UP001596494">
    <property type="component" value="Unassembled WGS sequence"/>
</dbReference>
<dbReference type="InterPro" id="IPR000182">
    <property type="entry name" value="GNAT_dom"/>
</dbReference>
<proteinExistence type="predicted"/>
<dbReference type="GO" id="GO:0016746">
    <property type="term" value="F:acyltransferase activity"/>
    <property type="evidence" value="ECO:0007669"/>
    <property type="project" value="UniProtKB-KW"/>
</dbReference>
<accession>A0ABW2K3I0</accession>
<keyword evidence="2" id="KW-0808">Transferase</keyword>
<dbReference type="SUPFAM" id="SSF55729">
    <property type="entry name" value="Acyl-CoA N-acyltransferases (Nat)"/>
    <property type="match status" value="1"/>
</dbReference>
<feature type="domain" description="N-acetyltransferase" evidence="1">
    <location>
        <begin position="120"/>
        <end position="263"/>
    </location>
</feature>